<protein>
    <submittedName>
        <fullName evidence="2">Nuclear transport factor 2 family protein</fullName>
    </submittedName>
</protein>
<name>A0ABR7XJJ3_9BACT</name>
<feature type="domain" description="DUF4440" evidence="1">
    <location>
        <begin position="48"/>
        <end position="155"/>
    </location>
</feature>
<gene>
    <name evidence="2" type="ORF">H9Q13_14725</name>
</gene>
<organism evidence="2 3">
    <name type="scientific">Pontibacter aquaedesilientis</name>
    <dbReference type="NCBI Taxonomy" id="2766980"/>
    <lineage>
        <taxon>Bacteria</taxon>
        <taxon>Pseudomonadati</taxon>
        <taxon>Bacteroidota</taxon>
        <taxon>Cytophagia</taxon>
        <taxon>Cytophagales</taxon>
        <taxon>Hymenobacteraceae</taxon>
        <taxon>Pontibacter</taxon>
    </lineage>
</organism>
<dbReference type="InterPro" id="IPR027843">
    <property type="entry name" value="DUF4440"/>
</dbReference>
<evidence type="ECO:0000313" key="3">
    <source>
        <dbReference type="Proteomes" id="UP000625551"/>
    </source>
</evidence>
<comment type="caution">
    <text evidence="2">The sequence shown here is derived from an EMBL/GenBank/DDBJ whole genome shotgun (WGS) entry which is preliminary data.</text>
</comment>
<dbReference type="RefSeq" id="WP_191184556.1">
    <property type="nucleotide sequence ID" value="NZ_JACXAJ010000008.1"/>
</dbReference>
<dbReference type="SUPFAM" id="SSF54427">
    <property type="entry name" value="NTF2-like"/>
    <property type="match status" value="1"/>
</dbReference>
<evidence type="ECO:0000313" key="2">
    <source>
        <dbReference type="EMBL" id="MBD1398423.1"/>
    </source>
</evidence>
<reference evidence="2 3" key="1">
    <citation type="submission" date="2020-09" db="EMBL/GenBank/DDBJ databases">
        <title>Genome sequencing and assembly of Pontibacter sp.</title>
        <authorList>
            <person name="Chhetri G."/>
        </authorList>
    </citation>
    <scope>NUCLEOTIDE SEQUENCE [LARGE SCALE GENOMIC DNA]</scope>
    <source>
        <strain evidence="2 3">JH31</strain>
    </source>
</reference>
<dbReference type="Pfam" id="PF14534">
    <property type="entry name" value="DUF4440"/>
    <property type="match status" value="1"/>
</dbReference>
<sequence>MRTTRLTKHFAAAVLLTGIAVTSCTIPKGKTTKNERIAMADATTEVKQALEGQLAAWNNGDLEKAMDFYWESPDMLWISRNGTEKGWKEVLEMFQNDFTDRSKMGEYTYEPLHIEQVGPETVYYVYRWQIDLQGKKLMGGVSSQLWKKINGRWVITSEHAS</sequence>
<dbReference type="Proteomes" id="UP000625551">
    <property type="component" value="Unassembled WGS sequence"/>
</dbReference>
<dbReference type="EMBL" id="JACXAJ010000008">
    <property type="protein sequence ID" value="MBD1398423.1"/>
    <property type="molecule type" value="Genomic_DNA"/>
</dbReference>
<keyword evidence="3" id="KW-1185">Reference proteome</keyword>
<evidence type="ECO:0000259" key="1">
    <source>
        <dbReference type="Pfam" id="PF14534"/>
    </source>
</evidence>
<accession>A0ABR7XJJ3</accession>
<proteinExistence type="predicted"/>
<dbReference type="PROSITE" id="PS51257">
    <property type="entry name" value="PROKAR_LIPOPROTEIN"/>
    <property type="match status" value="1"/>
</dbReference>
<dbReference type="Gene3D" id="3.10.450.50">
    <property type="match status" value="1"/>
</dbReference>
<dbReference type="InterPro" id="IPR032710">
    <property type="entry name" value="NTF2-like_dom_sf"/>
</dbReference>